<reference evidence="2 3" key="1">
    <citation type="submission" date="2016-11" db="EMBL/GenBank/DDBJ databases">
        <authorList>
            <consortium name="Pathogen Informatics"/>
        </authorList>
    </citation>
    <scope>NUCLEOTIDE SEQUENCE [LARGE SCALE GENOMIC DNA]</scope>
    <source>
        <strain evidence="2 3">911</strain>
    </source>
</reference>
<dbReference type="Proteomes" id="UP000190074">
    <property type="component" value="Unassembled WGS sequence"/>
</dbReference>
<accession>A0A1T8PCM1</accession>
<evidence type="ECO:0000256" key="1">
    <source>
        <dbReference type="SAM" id="MobiDB-lite"/>
    </source>
</evidence>
<evidence type="ECO:0000313" key="2">
    <source>
        <dbReference type="EMBL" id="SKM29237.1"/>
    </source>
</evidence>
<dbReference type="RefSeq" id="WP_079626765.1">
    <property type="nucleotide sequence ID" value="NZ_FVGW01000006.1"/>
</dbReference>
<gene>
    <name evidence="2" type="ORF">SAMEA2259716_03386</name>
</gene>
<feature type="region of interest" description="Disordered" evidence="1">
    <location>
        <begin position="1"/>
        <end position="22"/>
    </location>
</feature>
<dbReference type="AlphaFoldDB" id="A0A1T8PCM1"/>
<organism evidence="2 3">
    <name type="scientific">Mycobacteroides abscessus subsp. massiliense</name>
    <dbReference type="NCBI Taxonomy" id="1962118"/>
    <lineage>
        <taxon>Bacteria</taxon>
        <taxon>Bacillati</taxon>
        <taxon>Actinomycetota</taxon>
        <taxon>Actinomycetes</taxon>
        <taxon>Mycobacteriales</taxon>
        <taxon>Mycobacteriaceae</taxon>
        <taxon>Mycobacteroides</taxon>
        <taxon>Mycobacteroides abscessus</taxon>
    </lineage>
</organism>
<protein>
    <submittedName>
        <fullName evidence="2">Uncharacterized protein</fullName>
    </submittedName>
</protein>
<name>A0A1T8PCM1_9MYCO</name>
<sequence>MTMPKLGLESILGRMRQSTPTTPATKAQLEFLVEQYIVPMLRNPRARLAVKVTKDTAGWDIRIDLPTEFPADDVTIGGG</sequence>
<dbReference type="EMBL" id="FVGW01000006">
    <property type="protein sequence ID" value="SKM29237.1"/>
    <property type="molecule type" value="Genomic_DNA"/>
</dbReference>
<evidence type="ECO:0000313" key="3">
    <source>
        <dbReference type="Proteomes" id="UP000190074"/>
    </source>
</evidence>
<proteinExistence type="predicted"/>